<feature type="transmembrane region" description="Helical" evidence="1">
    <location>
        <begin position="100"/>
        <end position="121"/>
    </location>
</feature>
<dbReference type="InterPro" id="IPR036938">
    <property type="entry name" value="PAP2/HPO_sf"/>
</dbReference>
<dbReference type="RefSeq" id="WP_244687826.1">
    <property type="nucleotide sequence ID" value="NZ_CP095043.1"/>
</dbReference>
<sequence>MGAPASSPAAVAERRRMRVASWWAIVGIALVVAGGAALRFGDAGPLGIDEWWQGLVSLTRGSAPYAVAVFMAEVGGGVGAIACTVIAAALLLAVRQARDAAAVATAMLLGVAASETIKALVVRPRPWDQLYASHGSSYPSGHSMGAAALAVSLALVVTYSESFSPAATRVVWAVSTAWILLMMWSRTALHVHWLSDTLAGVVLGIGAAILARRFWIQRA</sequence>
<gene>
    <name evidence="3" type="ORF">MUN76_05350</name>
</gene>
<evidence type="ECO:0000313" key="3">
    <source>
        <dbReference type="EMBL" id="UOQ61398.1"/>
    </source>
</evidence>
<dbReference type="PANTHER" id="PTHR14969">
    <property type="entry name" value="SPHINGOSINE-1-PHOSPHATE PHOSPHOHYDROLASE"/>
    <property type="match status" value="1"/>
</dbReference>
<dbReference type="Gene3D" id="1.20.144.10">
    <property type="entry name" value="Phosphatidic acid phosphatase type 2/haloperoxidase"/>
    <property type="match status" value="1"/>
</dbReference>
<proteinExistence type="predicted"/>
<feature type="transmembrane region" description="Helical" evidence="1">
    <location>
        <begin position="20"/>
        <end position="41"/>
    </location>
</feature>
<dbReference type="InterPro" id="IPR000326">
    <property type="entry name" value="PAP2/HPO"/>
</dbReference>
<evidence type="ECO:0000313" key="4">
    <source>
        <dbReference type="Proteomes" id="UP000831775"/>
    </source>
</evidence>
<accession>A0ABY4FYM1</accession>
<dbReference type="SUPFAM" id="SSF48317">
    <property type="entry name" value="Acid phosphatase/Vanadium-dependent haloperoxidase"/>
    <property type="match status" value="1"/>
</dbReference>
<feature type="transmembrane region" description="Helical" evidence="1">
    <location>
        <begin position="65"/>
        <end position="93"/>
    </location>
</feature>
<keyword evidence="4" id="KW-1185">Reference proteome</keyword>
<dbReference type="PANTHER" id="PTHR14969:SF13">
    <property type="entry name" value="AT30094P"/>
    <property type="match status" value="1"/>
</dbReference>
<feature type="transmembrane region" description="Helical" evidence="1">
    <location>
        <begin position="191"/>
        <end position="211"/>
    </location>
</feature>
<feature type="transmembrane region" description="Helical" evidence="1">
    <location>
        <begin position="141"/>
        <end position="159"/>
    </location>
</feature>
<dbReference type="EMBL" id="CP095043">
    <property type="protein sequence ID" value="UOQ61398.1"/>
    <property type="molecule type" value="Genomic_DNA"/>
</dbReference>
<dbReference type="Pfam" id="PF01569">
    <property type="entry name" value="PAP2"/>
    <property type="match status" value="1"/>
</dbReference>
<keyword evidence="1" id="KW-0812">Transmembrane</keyword>
<evidence type="ECO:0000259" key="2">
    <source>
        <dbReference type="SMART" id="SM00014"/>
    </source>
</evidence>
<dbReference type="Proteomes" id="UP000831775">
    <property type="component" value="Chromosome"/>
</dbReference>
<feature type="domain" description="Phosphatidic acid phosphatase type 2/haloperoxidase" evidence="2">
    <location>
        <begin position="97"/>
        <end position="212"/>
    </location>
</feature>
<reference evidence="3 4" key="1">
    <citation type="submission" date="2022-04" db="EMBL/GenBank/DDBJ databases">
        <title>Leucobacter sp. isolated from rhizosphere of onion.</title>
        <authorList>
            <person name="Won M."/>
            <person name="Lee C.-M."/>
            <person name="Woen H.-Y."/>
            <person name="Kwon S.-W."/>
        </authorList>
    </citation>
    <scope>NUCLEOTIDE SEQUENCE [LARGE SCALE GENOMIC DNA]</scope>
    <source>
        <strain evidence="3 4">H25R-14</strain>
    </source>
</reference>
<keyword evidence="1" id="KW-0472">Membrane</keyword>
<protein>
    <submittedName>
        <fullName evidence="3">Phosphatase PAP2 family protein</fullName>
    </submittedName>
</protein>
<feature type="transmembrane region" description="Helical" evidence="1">
    <location>
        <begin position="166"/>
        <end position="185"/>
    </location>
</feature>
<dbReference type="SMART" id="SM00014">
    <property type="entry name" value="acidPPc"/>
    <property type="match status" value="1"/>
</dbReference>
<name>A0ABY4FYM1_9MICO</name>
<organism evidence="3 4">
    <name type="scientific">Leucobacter rhizosphaerae</name>
    <dbReference type="NCBI Taxonomy" id="2932245"/>
    <lineage>
        <taxon>Bacteria</taxon>
        <taxon>Bacillati</taxon>
        <taxon>Actinomycetota</taxon>
        <taxon>Actinomycetes</taxon>
        <taxon>Micrococcales</taxon>
        <taxon>Microbacteriaceae</taxon>
        <taxon>Leucobacter</taxon>
    </lineage>
</organism>
<keyword evidence="1" id="KW-1133">Transmembrane helix</keyword>
<evidence type="ECO:0000256" key="1">
    <source>
        <dbReference type="SAM" id="Phobius"/>
    </source>
</evidence>